<dbReference type="GO" id="GO:0005886">
    <property type="term" value="C:plasma membrane"/>
    <property type="evidence" value="ECO:0007669"/>
    <property type="project" value="UniProtKB-SubCell"/>
</dbReference>
<dbReference type="GO" id="GO:0015451">
    <property type="term" value="F:decarboxylation-driven active transmembrane transporter activity"/>
    <property type="evidence" value="ECO:0007669"/>
    <property type="project" value="UniProtKB-EC"/>
</dbReference>
<dbReference type="EMBL" id="SMGD01000011">
    <property type="protein sequence ID" value="TCK58999.1"/>
    <property type="molecule type" value="Genomic_DNA"/>
</dbReference>
<comment type="subcellular location">
    <subcellularLocation>
        <location evidence="3 16 17">Cell membrane</location>
        <topology evidence="3 16 17">Single-pass membrane protein</topology>
    </subcellularLocation>
</comment>
<evidence type="ECO:0000256" key="6">
    <source>
        <dbReference type="ARBA" id="ARBA00022448"/>
    </source>
</evidence>
<keyword evidence="8 16" id="KW-0812">Transmembrane</keyword>
<sequence length="91" mass="10196">MNEELLSEGLTLMMLGMGFVFLFLLFLVFMTQLMSKIVARLEKNQRVTESPVSTSIPTDTNTTPTHDELIAVLTAAVHHHRAIQLKQNARG</sequence>
<evidence type="ECO:0000256" key="4">
    <source>
        <dbReference type="ARBA" id="ARBA00005844"/>
    </source>
</evidence>
<evidence type="ECO:0000256" key="3">
    <source>
        <dbReference type="ARBA" id="ARBA00004162"/>
    </source>
</evidence>
<dbReference type="Proteomes" id="UP000295565">
    <property type="component" value="Unassembled WGS sequence"/>
</dbReference>
<organism evidence="18 19">
    <name type="scientific">Celerinatantimonas diazotrophica</name>
    <dbReference type="NCBI Taxonomy" id="412034"/>
    <lineage>
        <taxon>Bacteria</taxon>
        <taxon>Pseudomonadati</taxon>
        <taxon>Pseudomonadota</taxon>
        <taxon>Gammaproteobacteria</taxon>
        <taxon>Celerinatantimonadaceae</taxon>
        <taxon>Celerinatantimonas</taxon>
    </lineage>
</organism>
<keyword evidence="10 16" id="KW-1133">Transmembrane helix</keyword>
<name>A0A4R1K7F8_9GAMM</name>
<dbReference type="GO" id="GO:0036376">
    <property type="term" value="P:sodium ion export across plasma membrane"/>
    <property type="evidence" value="ECO:0007669"/>
    <property type="project" value="InterPro"/>
</dbReference>
<evidence type="ECO:0000256" key="2">
    <source>
        <dbReference type="ARBA" id="ARBA00003002"/>
    </source>
</evidence>
<dbReference type="GO" id="GO:0008948">
    <property type="term" value="F:oxaloacetate decarboxylase activity"/>
    <property type="evidence" value="ECO:0007669"/>
    <property type="project" value="UniProtKB-UniRule"/>
</dbReference>
<evidence type="ECO:0000256" key="5">
    <source>
        <dbReference type="ARBA" id="ARBA00011869"/>
    </source>
</evidence>
<evidence type="ECO:0000313" key="19">
    <source>
        <dbReference type="Proteomes" id="UP000295565"/>
    </source>
</evidence>
<proteinExistence type="inferred from homology"/>
<dbReference type="InterPro" id="IPR023424">
    <property type="entry name" value="OadG"/>
</dbReference>
<evidence type="ECO:0000256" key="13">
    <source>
        <dbReference type="ARBA" id="ARBA00023136"/>
    </source>
</evidence>
<evidence type="ECO:0000256" key="10">
    <source>
        <dbReference type="ARBA" id="ARBA00022989"/>
    </source>
</evidence>
<protein>
    <recommendedName>
        <fullName evidence="16">Probable oxaloacetate decarboxylase gamma chain</fullName>
        <ecNumber evidence="16">7.2.4.2</ecNumber>
    </recommendedName>
</protein>
<comment type="cofactor">
    <cofactor evidence="1 16 17">
        <name>Na(+)</name>
        <dbReference type="ChEBI" id="CHEBI:29101"/>
    </cofactor>
</comment>
<keyword evidence="19" id="KW-1185">Reference proteome</keyword>
<keyword evidence="6 16" id="KW-0813">Transport</keyword>
<evidence type="ECO:0000256" key="7">
    <source>
        <dbReference type="ARBA" id="ARBA00022475"/>
    </source>
</evidence>
<gene>
    <name evidence="16" type="primary">oadG</name>
    <name evidence="18" type="ORF">EV690_1162</name>
</gene>
<reference evidence="18 19" key="1">
    <citation type="submission" date="2019-03" db="EMBL/GenBank/DDBJ databases">
        <title>Genomic Encyclopedia of Type Strains, Phase IV (KMG-IV): sequencing the most valuable type-strain genomes for metagenomic binning, comparative biology and taxonomic classification.</title>
        <authorList>
            <person name="Goeker M."/>
        </authorList>
    </citation>
    <scope>NUCLEOTIDE SEQUENCE [LARGE SCALE GENOMIC DNA]</scope>
    <source>
        <strain evidence="18 19">DSM 18577</strain>
    </source>
</reference>
<comment type="subunit">
    <text evidence="5 16">Heterotrimer of an alpha, a beta and a gamma subunit.</text>
</comment>
<evidence type="ECO:0000256" key="17">
    <source>
        <dbReference type="RuleBase" id="RU004278"/>
    </source>
</evidence>
<feature type="transmembrane region" description="Helical" evidence="16 17">
    <location>
        <begin position="12"/>
        <end position="33"/>
    </location>
</feature>
<evidence type="ECO:0000256" key="11">
    <source>
        <dbReference type="ARBA" id="ARBA00023053"/>
    </source>
</evidence>
<comment type="similarity">
    <text evidence="4 16 17">Belongs to the OadG family.</text>
</comment>
<evidence type="ECO:0000256" key="1">
    <source>
        <dbReference type="ARBA" id="ARBA00001959"/>
    </source>
</evidence>
<dbReference type="HAMAP" id="MF_00404">
    <property type="entry name" value="OadG"/>
    <property type="match status" value="1"/>
</dbReference>
<dbReference type="NCBIfam" id="TIGR01195">
    <property type="entry name" value="oadG_fam"/>
    <property type="match status" value="1"/>
</dbReference>
<keyword evidence="12 16" id="KW-0406">Ion transport</keyword>
<dbReference type="EC" id="7.2.4.2" evidence="16"/>
<comment type="catalytic activity">
    <reaction evidence="15 16 17">
        <text>oxaloacetate + 2 Na(+)(in) + H(+) = pyruvate + 2 Na(+)(out) + CO2</text>
        <dbReference type="Rhea" id="RHEA:57724"/>
        <dbReference type="ChEBI" id="CHEBI:15361"/>
        <dbReference type="ChEBI" id="CHEBI:15378"/>
        <dbReference type="ChEBI" id="CHEBI:16452"/>
        <dbReference type="ChEBI" id="CHEBI:16526"/>
        <dbReference type="ChEBI" id="CHEBI:29101"/>
        <dbReference type="EC" id="7.2.4.2"/>
    </reaction>
</comment>
<evidence type="ECO:0000256" key="9">
    <source>
        <dbReference type="ARBA" id="ARBA00022967"/>
    </source>
</evidence>
<keyword evidence="11 16" id="KW-0915">Sodium</keyword>
<evidence type="ECO:0000256" key="15">
    <source>
        <dbReference type="ARBA" id="ARBA00048176"/>
    </source>
</evidence>
<keyword evidence="9 16" id="KW-1278">Translocase</keyword>
<accession>A0A4R1K7F8</accession>
<dbReference type="InterPro" id="IPR005899">
    <property type="entry name" value="Na_pump_deCOase"/>
</dbReference>
<comment type="caution">
    <text evidence="18">The sequence shown here is derived from an EMBL/GenBank/DDBJ whole genome shotgun (WGS) entry which is preliminary data.</text>
</comment>
<dbReference type="RefSeq" id="WP_131911933.1">
    <property type="nucleotide sequence ID" value="NZ_OU594967.1"/>
</dbReference>
<keyword evidence="13 16" id="KW-0472">Membrane</keyword>
<dbReference type="Pfam" id="PF04277">
    <property type="entry name" value="OAD_gamma"/>
    <property type="match status" value="1"/>
</dbReference>
<keyword evidence="7 16" id="KW-1003">Cell membrane</keyword>
<evidence type="ECO:0000313" key="18">
    <source>
        <dbReference type="EMBL" id="TCK58999.1"/>
    </source>
</evidence>
<dbReference type="AlphaFoldDB" id="A0A4R1K7F8"/>
<evidence type="ECO:0000256" key="14">
    <source>
        <dbReference type="ARBA" id="ARBA00023201"/>
    </source>
</evidence>
<evidence type="ECO:0000256" key="16">
    <source>
        <dbReference type="HAMAP-Rule" id="MF_00404"/>
    </source>
</evidence>
<dbReference type="GO" id="GO:0015081">
    <property type="term" value="F:sodium ion transmembrane transporter activity"/>
    <property type="evidence" value="ECO:0007669"/>
    <property type="project" value="UniProtKB-UniRule"/>
</dbReference>
<keyword evidence="14 16" id="KW-0739">Sodium transport</keyword>
<evidence type="ECO:0000256" key="12">
    <source>
        <dbReference type="ARBA" id="ARBA00023065"/>
    </source>
</evidence>
<comment type="function">
    <text evidence="2 16 17">Catalyzes the decarboxylation of oxaloacetate coupled to Na(+) translocation.</text>
</comment>
<evidence type="ECO:0000256" key="8">
    <source>
        <dbReference type="ARBA" id="ARBA00022692"/>
    </source>
</evidence>